<dbReference type="SUPFAM" id="SSF160059">
    <property type="entry name" value="PriA/YqbF domain"/>
    <property type="match status" value="1"/>
</dbReference>
<evidence type="ECO:0008006" key="4">
    <source>
        <dbReference type="Google" id="ProtNLM"/>
    </source>
</evidence>
<evidence type="ECO:0000313" key="3">
    <source>
        <dbReference type="Proteomes" id="UP000094172"/>
    </source>
</evidence>
<evidence type="ECO:0000313" key="2">
    <source>
        <dbReference type="EMBL" id="ODR93531.1"/>
    </source>
</evidence>
<name>A0A1E3VJS5_9HYPH</name>
<organism evidence="2 3">
    <name type="scientific">Methyloceanibacter stevinii</name>
    <dbReference type="NCBI Taxonomy" id="1774970"/>
    <lineage>
        <taxon>Bacteria</taxon>
        <taxon>Pseudomonadati</taxon>
        <taxon>Pseudomonadota</taxon>
        <taxon>Alphaproteobacteria</taxon>
        <taxon>Hyphomicrobiales</taxon>
        <taxon>Hyphomicrobiaceae</taxon>
        <taxon>Methyloceanibacter</taxon>
    </lineage>
</organism>
<feature type="compositionally biased region" description="Basic and acidic residues" evidence="1">
    <location>
        <begin position="15"/>
        <end position="27"/>
    </location>
</feature>
<accession>A0A1E3VJS5</accession>
<sequence length="147" mass="15242">MARNNTKSKASATKPEPETKEQGKAPEEPSSATPTAGGAGANSAPPPTETDAVAPGAGEGTESKPQGEQSDPSPVADEDPAKADSPTEPREGDPVPVLKVTAKQDHRRRAGLSFGREPVTIRAGEITQEQFEAIMADPVLVASKDFE</sequence>
<feature type="compositionally biased region" description="Polar residues" evidence="1">
    <location>
        <begin position="63"/>
        <end position="72"/>
    </location>
</feature>
<comment type="caution">
    <text evidence="2">The sequence shown here is derived from an EMBL/GenBank/DDBJ whole genome shotgun (WGS) entry which is preliminary data.</text>
</comment>
<gene>
    <name evidence="2" type="ORF">AUC70_11745</name>
</gene>
<feature type="region of interest" description="Disordered" evidence="1">
    <location>
        <begin position="1"/>
        <end position="113"/>
    </location>
</feature>
<dbReference type="Proteomes" id="UP000094172">
    <property type="component" value="Unassembled WGS sequence"/>
</dbReference>
<dbReference type="EMBL" id="LPWE01000014">
    <property type="protein sequence ID" value="ODR93531.1"/>
    <property type="molecule type" value="Genomic_DNA"/>
</dbReference>
<feature type="compositionally biased region" description="Basic and acidic residues" evidence="1">
    <location>
        <begin position="79"/>
        <end position="93"/>
    </location>
</feature>
<reference evidence="2 3" key="1">
    <citation type="journal article" date="2016" name="Environ. Microbiol.">
        <title>New Methyloceanibacter diversity from North Sea sediments includes methanotroph containing solely the soluble methane monooxygenase.</title>
        <authorList>
            <person name="Vekeman B."/>
            <person name="Kerckhof F.M."/>
            <person name="Cremers G."/>
            <person name="de Vos P."/>
            <person name="Vandamme P."/>
            <person name="Boon N."/>
            <person name="Op den Camp H.J."/>
            <person name="Heylen K."/>
        </authorList>
    </citation>
    <scope>NUCLEOTIDE SEQUENCE [LARGE SCALE GENOMIC DNA]</scope>
    <source>
        <strain evidence="2 3">R-67176</strain>
    </source>
</reference>
<dbReference type="STRING" id="1774970.AUC70_11745"/>
<protein>
    <recommendedName>
        <fullName evidence="4">Mu-like prophage FluMu N-terminal domain-containing protein</fullName>
    </recommendedName>
</protein>
<dbReference type="AlphaFoldDB" id="A0A1E3VJS5"/>
<dbReference type="Gene3D" id="3.40.5.80">
    <property type="match status" value="1"/>
</dbReference>
<proteinExistence type="predicted"/>
<keyword evidence="3" id="KW-1185">Reference proteome</keyword>
<evidence type="ECO:0000256" key="1">
    <source>
        <dbReference type="SAM" id="MobiDB-lite"/>
    </source>
</evidence>
<dbReference type="RefSeq" id="WP_069445594.1">
    <property type="nucleotide sequence ID" value="NZ_LPWE01000014.1"/>
</dbReference>
<feature type="compositionally biased region" description="Polar residues" evidence="1">
    <location>
        <begin position="1"/>
        <end position="11"/>
    </location>
</feature>